<comment type="similarity">
    <text evidence="3">Belongs to the mandelate racemase/muconate lactonizing enzyme family.</text>
</comment>
<feature type="active site" description="Proton donor" evidence="8">
    <location>
        <position position="326"/>
    </location>
</feature>
<dbReference type="GO" id="GO:0018850">
    <property type="term" value="F:chloromuconate cycloisomerase activity"/>
    <property type="evidence" value="ECO:0007669"/>
    <property type="project" value="InterPro"/>
</dbReference>
<dbReference type="GO" id="GO:0018849">
    <property type="term" value="F:muconate cycloisomerase activity"/>
    <property type="evidence" value="ECO:0007669"/>
    <property type="project" value="InterPro"/>
</dbReference>
<dbReference type="SUPFAM" id="SSF51604">
    <property type="entry name" value="Enolase C-terminal domain-like"/>
    <property type="match status" value="1"/>
</dbReference>
<evidence type="ECO:0000256" key="4">
    <source>
        <dbReference type="ARBA" id="ARBA00022723"/>
    </source>
</evidence>
<dbReference type="SMART" id="SM00922">
    <property type="entry name" value="MR_MLE"/>
    <property type="match status" value="1"/>
</dbReference>
<accession>A0A2N9VZQ4</accession>
<dbReference type="PANTHER" id="PTHR48073">
    <property type="entry name" value="O-SUCCINYLBENZOATE SYNTHASE-RELATED"/>
    <property type="match status" value="1"/>
</dbReference>
<dbReference type="GO" id="GO:0030145">
    <property type="term" value="F:manganese ion binding"/>
    <property type="evidence" value="ECO:0007669"/>
    <property type="project" value="InterPro"/>
</dbReference>
<proteinExistence type="inferred from homology"/>
<dbReference type="SUPFAM" id="SSF54826">
    <property type="entry name" value="Enolase N-terminal domain-like"/>
    <property type="match status" value="1"/>
</dbReference>
<dbReference type="SFLD" id="SFLDG00180">
    <property type="entry name" value="muconate_cycloisomerase"/>
    <property type="match status" value="1"/>
</dbReference>
<dbReference type="Gene3D" id="3.30.390.10">
    <property type="entry name" value="Enolase-like, N-terminal domain"/>
    <property type="match status" value="1"/>
</dbReference>
<name>A0A2N9VZQ4_9HYPH</name>
<keyword evidence="6" id="KW-0464">Manganese</keyword>
<dbReference type="OrthoDB" id="9775913at2"/>
<evidence type="ECO:0000313" key="11">
    <source>
        <dbReference type="Proteomes" id="UP000232163"/>
    </source>
</evidence>
<dbReference type="InterPro" id="IPR029065">
    <property type="entry name" value="Enolase_C-like"/>
</dbReference>
<organism evidence="10 11">
    <name type="scientific">Phyllobacterium zundukense</name>
    <dbReference type="NCBI Taxonomy" id="1867719"/>
    <lineage>
        <taxon>Bacteria</taxon>
        <taxon>Pseudomonadati</taxon>
        <taxon>Pseudomonadota</taxon>
        <taxon>Alphaproteobacteria</taxon>
        <taxon>Hyphomicrobiales</taxon>
        <taxon>Phyllobacteriaceae</taxon>
        <taxon>Phyllobacterium</taxon>
    </lineage>
</organism>
<dbReference type="Proteomes" id="UP000232163">
    <property type="component" value="Unassembled WGS sequence"/>
</dbReference>
<evidence type="ECO:0000256" key="6">
    <source>
        <dbReference type="ARBA" id="ARBA00023211"/>
    </source>
</evidence>
<dbReference type="GO" id="GO:0000287">
    <property type="term" value="F:magnesium ion binding"/>
    <property type="evidence" value="ECO:0007669"/>
    <property type="project" value="UniProtKB-ARBA"/>
</dbReference>
<sequence length="383" mass="41273">MSTEIRISAIETIILDLPTIRPHRLSMVTMNRQSITIVRVRCSDGFEGLGEGTTIGGLAYGPESPEGMKLTIDAYIAPLLIGRDATRIQAAMDVVVKAVKGNHFAKCAVEVALIDCHARRLGLPMSELLGGRRRDSLPIAWTLASGDTVKDIDEAQAMLDRRRHKDFKLKIGVKSIDDDIRHVSAIRKALPDLASIRVDVNMAWREREARNAIQALADAGCVLVEQPVPGIAALARLRRNCPIAIMADEALVGPESALEAATARAADVFSIKIEQAGGLFAAARVIAIAETAGVGIYGGTMLEGPIGTIAASQLMATVKELEWGTEFFGPLLLTEELLEEPLRFENFELQLPTGPGLGVMLSEEAVDRFRRGGKHASSLRVVG</sequence>
<gene>
    <name evidence="10" type="ORF">B5P45_09910</name>
</gene>
<dbReference type="InterPro" id="IPR018110">
    <property type="entry name" value="Mandel_Rmase/mucon_lact_enz_CS"/>
</dbReference>
<evidence type="ECO:0000256" key="5">
    <source>
        <dbReference type="ARBA" id="ARBA00022797"/>
    </source>
</evidence>
<reference evidence="10 11" key="1">
    <citation type="journal article" date="2017" name="Int J Environ Stud">
        <title>Does the Miocene-Pliocene relict legume Oxytropis triphylla form nitrogen-fixing nodules with a combination of bacterial strains?</title>
        <authorList>
            <person name="Safronova V."/>
            <person name="Belimov A."/>
            <person name="Sazanova A."/>
            <person name="Kuznetsova I."/>
            <person name="Popova J."/>
            <person name="Andronov E."/>
            <person name="Verkhozina A."/>
            <person name="Tikhonovich I."/>
        </authorList>
    </citation>
    <scope>NUCLEOTIDE SEQUENCE [LARGE SCALE GENOMIC DNA]</scope>
    <source>
        <strain evidence="10 11">Tri-38</strain>
    </source>
</reference>
<keyword evidence="11" id="KW-1185">Reference proteome</keyword>
<dbReference type="EMBL" id="MZMT01000025">
    <property type="protein sequence ID" value="PIO44972.1"/>
    <property type="molecule type" value="Genomic_DNA"/>
</dbReference>
<evidence type="ECO:0000256" key="8">
    <source>
        <dbReference type="PIRSR" id="PIRSR613370-1"/>
    </source>
</evidence>
<dbReference type="CDD" id="cd03318">
    <property type="entry name" value="MLE"/>
    <property type="match status" value="1"/>
</dbReference>
<feature type="active site" description="Proton acceptor" evidence="8">
    <location>
        <position position="170"/>
    </location>
</feature>
<comment type="pathway">
    <text evidence="2">Aromatic compound metabolism.</text>
</comment>
<dbReference type="Pfam" id="PF13378">
    <property type="entry name" value="MR_MLE_C"/>
    <property type="match status" value="1"/>
</dbReference>
<feature type="domain" description="Mandelate racemase/muconate lactonizing enzyme C-terminal" evidence="9">
    <location>
        <begin position="149"/>
        <end position="244"/>
    </location>
</feature>
<dbReference type="Pfam" id="PF02746">
    <property type="entry name" value="MR_MLE_N"/>
    <property type="match status" value="1"/>
</dbReference>
<keyword evidence="4" id="KW-0479">Metal-binding</keyword>
<dbReference type="AlphaFoldDB" id="A0A2N9VZQ4"/>
<keyword evidence="5" id="KW-0058">Aromatic hydrocarbons catabolism</keyword>
<evidence type="ECO:0000259" key="9">
    <source>
        <dbReference type="SMART" id="SM00922"/>
    </source>
</evidence>
<dbReference type="PANTHER" id="PTHR48073:SF2">
    <property type="entry name" value="O-SUCCINYLBENZOATE SYNTHASE"/>
    <property type="match status" value="1"/>
</dbReference>
<evidence type="ECO:0000256" key="2">
    <source>
        <dbReference type="ARBA" id="ARBA00005211"/>
    </source>
</evidence>
<evidence type="ECO:0000256" key="7">
    <source>
        <dbReference type="ARBA" id="ARBA00023235"/>
    </source>
</evidence>
<dbReference type="KEGG" id="pht:BLM14_21550"/>
<dbReference type="InterPro" id="IPR013341">
    <property type="entry name" value="Mandelate_racemase_N_dom"/>
</dbReference>
<dbReference type="SFLD" id="SFLDG01258">
    <property type="entry name" value="(chloro)muconate_cycloisomeras"/>
    <property type="match status" value="1"/>
</dbReference>
<dbReference type="InterPro" id="IPR013370">
    <property type="entry name" value="Chloromuconate_cycloisomerase"/>
</dbReference>
<dbReference type="GO" id="GO:0016854">
    <property type="term" value="F:racemase and epimerase activity"/>
    <property type="evidence" value="ECO:0007669"/>
    <property type="project" value="UniProtKB-ARBA"/>
</dbReference>
<evidence type="ECO:0000313" key="10">
    <source>
        <dbReference type="EMBL" id="PIO44972.1"/>
    </source>
</evidence>
<dbReference type="RefSeq" id="WP_100001979.1">
    <property type="nucleotide sequence ID" value="NZ_CP017941.1"/>
</dbReference>
<dbReference type="GO" id="GO:0009063">
    <property type="term" value="P:amino acid catabolic process"/>
    <property type="evidence" value="ECO:0007669"/>
    <property type="project" value="InterPro"/>
</dbReference>
<comment type="cofactor">
    <cofactor evidence="1">
        <name>Mn(2+)</name>
        <dbReference type="ChEBI" id="CHEBI:29035"/>
    </cofactor>
</comment>
<evidence type="ECO:0000256" key="1">
    <source>
        <dbReference type="ARBA" id="ARBA00001936"/>
    </source>
</evidence>
<protein>
    <submittedName>
        <fullName evidence="10">Muconate cycloisomerase</fullName>
    </submittedName>
</protein>
<dbReference type="InterPro" id="IPR036849">
    <property type="entry name" value="Enolase-like_C_sf"/>
</dbReference>
<dbReference type="InterPro" id="IPR013342">
    <property type="entry name" value="Mandelate_racemase_C"/>
</dbReference>
<comment type="caution">
    <text evidence="10">The sequence shown here is derived from an EMBL/GenBank/DDBJ whole genome shotgun (WGS) entry which is preliminary data.</text>
</comment>
<keyword evidence="7 10" id="KW-0413">Isomerase</keyword>
<dbReference type="PROSITE" id="PS00909">
    <property type="entry name" value="MR_MLE_2"/>
    <property type="match status" value="1"/>
</dbReference>
<dbReference type="SFLD" id="SFLDS00001">
    <property type="entry name" value="Enolase"/>
    <property type="match status" value="1"/>
</dbReference>
<evidence type="ECO:0000256" key="3">
    <source>
        <dbReference type="ARBA" id="ARBA00008031"/>
    </source>
</evidence>
<dbReference type="Gene3D" id="3.20.20.120">
    <property type="entry name" value="Enolase-like C-terminal domain"/>
    <property type="match status" value="1"/>
</dbReference>
<dbReference type="InterPro" id="IPR029017">
    <property type="entry name" value="Enolase-like_N"/>
</dbReference>
<dbReference type="GO" id="GO:0006518">
    <property type="term" value="P:peptide metabolic process"/>
    <property type="evidence" value="ECO:0007669"/>
    <property type="project" value="UniProtKB-ARBA"/>
</dbReference>
<dbReference type="NCBIfam" id="TIGR02534">
    <property type="entry name" value="mucon_cyclo"/>
    <property type="match status" value="1"/>
</dbReference>